<dbReference type="PANTHER" id="PTHR11926">
    <property type="entry name" value="GLUCOSYL/GLUCURONOSYL TRANSFERASES"/>
    <property type="match status" value="1"/>
</dbReference>
<comment type="similarity">
    <text evidence="1">Belongs to the UDP-glycosyltransferase family.</text>
</comment>
<evidence type="ECO:0000256" key="3">
    <source>
        <dbReference type="ARBA" id="ARBA00022679"/>
    </source>
</evidence>
<keyword evidence="3" id="KW-0808">Transferase</keyword>
<dbReference type="EMBL" id="JANJYJ010000006">
    <property type="protein sequence ID" value="KAK3204223.1"/>
    <property type="molecule type" value="Genomic_DNA"/>
</dbReference>
<proteinExistence type="inferred from homology"/>
<dbReference type="InterPro" id="IPR002213">
    <property type="entry name" value="UDP_glucos_trans"/>
</dbReference>
<reference evidence="4" key="1">
    <citation type="journal article" date="2023" name="Plant J.">
        <title>Genome sequences and population genomics provide insights into the demographic history, inbreeding, and mutation load of two 'living fossil' tree species of Dipteronia.</title>
        <authorList>
            <person name="Feng Y."/>
            <person name="Comes H.P."/>
            <person name="Chen J."/>
            <person name="Zhu S."/>
            <person name="Lu R."/>
            <person name="Zhang X."/>
            <person name="Li P."/>
            <person name="Qiu J."/>
            <person name="Olsen K.M."/>
            <person name="Qiu Y."/>
        </authorList>
    </citation>
    <scope>NUCLEOTIDE SEQUENCE</scope>
    <source>
        <strain evidence="4">NBL</strain>
    </source>
</reference>
<dbReference type="AlphaFoldDB" id="A0AAE0E1R3"/>
<dbReference type="Proteomes" id="UP001281410">
    <property type="component" value="Unassembled WGS sequence"/>
</dbReference>
<evidence type="ECO:0000256" key="1">
    <source>
        <dbReference type="ARBA" id="ARBA00009995"/>
    </source>
</evidence>
<gene>
    <name evidence="4" type="ORF">Dsin_018269</name>
</gene>
<accession>A0AAE0E1R3</accession>
<dbReference type="FunFam" id="3.40.50.2000:FF:000167">
    <property type="entry name" value="Glycosyltransferase"/>
    <property type="match status" value="1"/>
</dbReference>
<dbReference type="FunFam" id="3.40.50.2000:FF:000078">
    <property type="entry name" value="Glycosyltransferase"/>
    <property type="match status" value="1"/>
</dbReference>
<dbReference type="CDD" id="cd03784">
    <property type="entry name" value="GT1_Gtf-like"/>
    <property type="match status" value="1"/>
</dbReference>
<dbReference type="Gene3D" id="3.40.50.2000">
    <property type="entry name" value="Glycogen Phosphorylase B"/>
    <property type="match status" value="2"/>
</dbReference>
<comment type="caution">
    <text evidence="4">The sequence shown here is derived from an EMBL/GenBank/DDBJ whole genome shotgun (WGS) entry which is preliminary data.</text>
</comment>
<dbReference type="GO" id="GO:0080043">
    <property type="term" value="F:quercetin 3-O-glucosyltransferase activity"/>
    <property type="evidence" value="ECO:0007669"/>
    <property type="project" value="TreeGrafter"/>
</dbReference>
<dbReference type="GO" id="GO:0080044">
    <property type="term" value="F:quercetin 7-O-glucosyltransferase activity"/>
    <property type="evidence" value="ECO:0007669"/>
    <property type="project" value="TreeGrafter"/>
</dbReference>
<evidence type="ECO:0008006" key="6">
    <source>
        <dbReference type="Google" id="ProtNLM"/>
    </source>
</evidence>
<evidence type="ECO:0000313" key="5">
    <source>
        <dbReference type="Proteomes" id="UP001281410"/>
    </source>
</evidence>
<organism evidence="4 5">
    <name type="scientific">Dipteronia sinensis</name>
    <dbReference type="NCBI Taxonomy" id="43782"/>
    <lineage>
        <taxon>Eukaryota</taxon>
        <taxon>Viridiplantae</taxon>
        <taxon>Streptophyta</taxon>
        <taxon>Embryophyta</taxon>
        <taxon>Tracheophyta</taxon>
        <taxon>Spermatophyta</taxon>
        <taxon>Magnoliopsida</taxon>
        <taxon>eudicotyledons</taxon>
        <taxon>Gunneridae</taxon>
        <taxon>Pentapetalae</taxon>
        <taxon>rosids</taxon>
        <taxon>malvids</taxon>
        <taxon>Sapindales</taxon>
        <taxon>Sapindaceae</taxon>
        <taxon>Hippocastanoideae</taxon>
        <taxon>Acereae</taxon>
        <taxon>Dipteronia</taxon>
    </lineage>
</organism>
<keyword evidence="2" id="KW-0328">Glycosyltransferase</keyword>
<evidence type="ECO:0000256" key="2">
    <source>
        <dbReference type="ARBA" id="ARBA00022676"/>
    </source>
</evidence>
<dbReference type="PANTHER" id="PTHR11926:SF870">
    <property type="entry name" value="UDP-GLYCOSYLTRANSFERASE 75B1"/>
    <property type="match status" value="1"/>
</dbReference>
<keyword evidence="5" id="KW-1185">Reference proteome</keyword>
<dbReference type="Pfam" id="PF00201">
    <property type="entry name" value="UDPGT"/>
    <property type="match status" value="1"/>
</dbReference>
<name>A0AAE0E1R3_9ROSI</name>
<evidence type="ECO:0000313" key="4">
    <source>
        <dbReference type="EMBL" id="KAK3204223.1"/>
    </source>
</evidence>
<dbReference type="SUPFAM" id="SSF53756">
    <property type="entry name" value="UDP-Glycosyltransferase/glycogen phosphorylase"/>
    <property type="match status" value="1"/>
</dbReference>
<protein>
    <recommendedName>
        <fullName evidence="6">Glycosyltransferase</fullName>
    </recommendedName>
</protein>
<sequence>MPPPPHFLLVVFPAQGHINPALQLAKRLLRMGARVTYATSVSAQRRMTATAHRPDGLTFVAFSDGYDDGLNSPDDDNVQQYLSVLKRRGSETLTHLIAGSEMEGRPVSCLIYTLLLPWASEVARGLHIPSVHFWIQPAMVFDIYYYYFYGYGDVITKSRNDPSCLINLPGLPPLTSRDLPSFLISSNNYSFALPSFQEQLKTLDQETKPRILVNTCDALEPEALRAIDKVNMVAIGPSIPSAFLDGEDPNDTCFGGDIFHGHNSKDYKEWLNSKSESSVVYVSFGSLAVLKKPQMEEIARGLLDSGHPFLWVIRSEKGNGDEEEKLSCMEELEQQGMIVTWCSQVEVLSHPAVGCFVTHCGWNSTLESLVSGVAVVAYPQCSDQTTNSMLIEKEWRTGVRVKLNEQGVAEREEIGRCLKVVMGGGEQTQVLSENVKKWKNLTRDAAKDGGSSHNNLKAFVDEFRSYVVVTN</sequence>